<name>A0A7X2V4D8_9BACI</name>
<feature type="domain" description="S1 motif" evidence="2">
    <location>
        <begin position="151"/>
        <end position="211"/>
    </location>
</feature>
<dbReference type="Pfam" id="PF17783">
    <property type="entry name" value="WHD_CvfB"/>
    <property type="match status" value="1"/>
</dbReference>
<dbReference type="EMBL" id="WMIB01000005">
    <property type="protein sequence ID" value="MTH53280.1"/>
    <property type="molecule type" value="Genomic_DNA"/>
</dbReference>
<dbReference type="InterPro" id="IPR012340">
    <property type="entry name" value="NA-bd_OB-fold"/>
</dbReference>
<dbReference type="AlphaFoldDB" id="A0A7X2V4D8"/>
<dbReference type="Gene3D" id="2.40.50.140">
    <property type="entry name" value="Nucleic acid-binding proteins"/>
    <property type="match status" value="2"/>
</dbReference>
<dbReference type="InterPro" id="IPR003029">
    <property type="entry name" value="S1_domain"/>
</dbReference>
<dbReference type="Gene3D" id="1.10.10.10">
    <property type="entry name" value="Winged helix-like DNA-binding domain superfamily/Winged helix DNA-binding domain"/>
    <property type="match status" value="1"/>
</dbReference>
<gene>
    <name evidence="3" type="ORF">GKZ89_07620</name>
</gene>
<evidence type="ECO:0000313" key="4">
    <source>
        <dbReference type="Proteomes" id="UP000434639"/>
    </source>
</evidence>
<dbReference type="InterPro" id="IPR048587">
    <property type="entry name" value="CvfB_S1_3rd"/>
</dbReference>
<keyword evidence="4" id="KW-1185">Reference proteome</keyword>
<dbReference type="Proteomes" id="UP000434639">
    <property type="component" value="Unassembled WGS sequence"/>
</dbReference>
<dbReference type="InterPro" id="IPR039566">
    <property type="entry name" value="CvfB_S1_st"/>
</dbReference>
<dbReference type="PANTHER" id="PTHR37296:SF1">
    <property type="entry name" value="CONSERVED VIRULENCE FACTOR B"/>
    <property type="match status" value="1"/>
</dbReference>
<dbReference type="InterPro" id="IPR014464">
    <property type="entry name" value="CvfB_fam"/>
</dbReference>
<dbReference type="InterPro" id="IPR036388">
    <property type="entry name" value="WH-like_DNA-bd_sf"/>
</dbReference>
<organism evidence="3 4">
    <name type="scientific">Metabacillus mangrovi</name>
    <dbReference type="NCBI Taxonomy" id="1491830"/>
    <lineage>
        <taxon>Bacteria</taxon>
        <taxon>Bacillati</taxon>
        <taxon>Bacillota</taxon>
        <taxon>Bacilli</taxon>
        <taxon>Bacillales</taxon>
        <taxon>Bacillaceae</taxon>
        <taxon>Metabacillus</taxon>
    </lineage>
</organism>
<dbReference type="Pfam" id="PF21543">
    <property type="entry name" value="CvfB_2nd"/>
    <property type="match status" value="1"/>
</dbReference>
<dbReference type="InterPro" id="IPR048588">
    <property type="entry name" value="CvfB_S1_2nd"/>
</dbReference>
<accession>A0A7X2V4D8</accession>
<comment type="caution">
    <text evidence="3">The sequence shown here is derived from an EMBL/GenBank/DDBJ whole genome shotgun (WGS) entry which is preliminary data.</text>
</comment>
<evidence type="ECO:0000259" key="2">
    <source>
        <dbReference type="PROSITE" id="PS50126"/>
    </source>
</evidence>
<dbReference type="PANTHER" id="PTHR37296">
    <property type="entry name" value="CONSERVED VIRULENCE FACTOR B"/>
    <property type="match status" value="1"/>
</dbReference>
<evidence type="ECO:0000313" key="3">
    <source>
        <dbReference type="EMBL" id="MTH53280.1"/>
    </source>
</evidence>
<dbReference type="PIRSF" id="PIRSF012524">
    <property type="entry name" value="YitL_S1"/>
    <property type="match status" value="1"/>
</dbReference>
<reference evidence="3 4" key="1">
    <citation type="journal article" date="2017" name="Int. J. Syst. Evol. Microbiol.">
        <title>Bacillus mangrovi sp. nov., isolated from a sediment sample from a mangrove forest.</title>
        <authorList>
            <person name="Gupta V."/>
            <person name="Singh P.K."/>
            <person name="Korpole S."/>
            <person name="Tanuku N.R.S."/>
            <person name="Pinnaka A.K."/>
        </authorList>
    </citation>
    <scope>NUCLEOTIDE SEQUENCE [LARGE SCALE GENOMIC DNA]</scope>
    <source>
        <strain evidence="3 4">KCTC 33872</strain>
    </source>
</reference>
<dbReference type="Pfam" id="PF13509">
    <property type="entry name" value="S1_2"/>
    <property type="match status" value="1"/>
</dbReference>
<sequence length="284" mass="32529">MRAGTYERLEIDERLDFGYFLTDGETRVLLHNSEMTEAIDDREYVDVFLFLDFEDRLAATMKMPIIKEGEYGWVEAVDTVDHMGVFVNIGLSKDALIANDILPEYRPVWPEKGDKLYCTMRITENGRFFAKHATEDVISELFVSASREAFNKSVSGHVYRHIEAGCFFLSLEGYKGFIHESQMTSEPRLGQLVGGRVIDVKEDGSINVSLLPRKQEAISPDAEKIIGYMGLRNGSMPYSDKSNPEDIKERFGMSKAAFKRALGYLMKEKRVYQEDGWTYFTKEQ</sequence>
<proteinExistence type="inferred from homology"/>
<dbReference type="PROSITE" id="PS50126">
    <property type="entry name" value="S1"/>
    <property type="match status" value="1"/>
</dbReference>
<dbReference type="RefSeq" id="WP_338324903.1">
    <property type="nucleotide sequence ID" value="NZ_WMIB01000005.1"/>
</dbReference>
<dbReference type="InterPro" id="IPR040764">
    <property type="entry name" value="CvfB_WH"/>
</dbReference>
<comment type="similarity">
    <text evidence="1">Belongs to the CvfB family.</text>
</comment>
<dbReference type="SUPFAM" id="SSF50249">
    <property type="entry name" value="Nucleic acid-binding proteins"/>
    <property type="match status" value="1"/>
</dbReference>
<dbReference type="GO" id="GO:0003676">
    <property type="term" value="F:nucleic acid binding"/>
    <property type="evidence" value="ECO:0007669"/>
    <property type="project" value="InterPro"/>
</dbReference>
<evidence type="ECO:0000256" key="1">
    <source>
        <dbReference type="PIRNR" id="PIRNR012524"/>
    </source>
</evidence>
<protein>
    <recommendedName>
        <fullName evidence="2">S1 motif domain-containing protein</fullName>
    </recommendedName>
</protein>
<dbReference type="Pfam" id="PF21191">
    <property type="entry name" value="CvfB_1st"/>
    <property type="match status" value="1"/>
</dbReference>